<dbReference type="PANTHER" id="PTHR30203">
    <property type="entry name" value="OUTER MEMBRANE CATION EFFLUX PROTEIN"/>
    <property type="match status" value="1"/>
</dbReference>
<comment type="similarity">
    <text evidence="1">Belongs to the outer membrane factor (OMF) (TC 1.B.17) family.</text>
</comment>
<evidence type="ECO:0000313" key="6">
    <source>
        <dbReference type="Proteomes" id="UP000308001"/>
    </source>
</evidence>
<name>A0A1C0B9Z6_9BACT</name>
<evidence type="ECO:0000313" key="4">
    <source>
        <dbReference type="EMBL" id="TLS72618.1"/>
    </source>
</evidence>
<evidence type="ECO:0000256" key="2">
    <source>
        <dbReference type="SAM" id="Coils"/>
    </source>
</evidence>
<dbReference type="Proteomes" id="UP000308001">
    <property type="component" value="Unassembled WGS sequence"/>
</dbReference>
<dbReference type="InterPro" id="IPR003423">
    <property type="entry name" value="OMP_efflux"/>
</dbReference>
<dbReference type="InterPro" id="IPR010131">
    <property type="entry name" value="MdtP/NodT-like"/>
</dbReference>
<reference evidence="3" key="1">
    <citation type="submission" date="2015-05" db="EMBL/GenBank/DDBJ databases">
        <authorList>
            <person name="Wang D.B."/>
            <person name="Wang M."/>
        </authorList>
    </citation>
    <scope>NUCLEOTIDE SEQUENCE [LARGE SCALE GENOMIC DNA]</scope>
    <source>
        <strain evidence="3">DU22</strain>
    </source>
</reference>
<evidence type="ECO:0000313" key="5">
    <source>
        <dbReference type="Proteomes" id="UP000093281"/>
    </source>
</evidence>
<comment type="caution">
    <text evidence="3">The sequence shown here is derived from an EMBL/GenBank/DDBJ whole genome shotgun (WGS) entry which is preliminary data.</text>
</comment>
<organism evidence="3 5">
    <name type="scientific">Aliarcobacter thereius</name>
    <dbReference type="NCBI Taxonomy" id="544718"/>
    <lineage>
        <taxon>Bacteria</taxon>
        <taxon>Pseudomonadati</taxon>
        <taxon>Campylobacterota</taxon>
        <taxon>Epsilonproteobacteria</taxon>
        <taxon>Campylobacterales</taxon>
        <taxon>Arcobacteraceae</taxon>
        <taxon>Aliarcobacter</taxon>
    </lineage>
</organism>
<dbReference type="Pfam" id="PF02321">
    <property type="entry name" value="OEP"/>
    <property type="match status" value="1"/>
</dbReference>
<feature type="coiled-coil region" evidence="2">
    <location>
        <begin position="94"/>
        <end position="161"/>
    </location>
</feature>
<reference evidence="4 6" key="3">
    <citation type="submission" date="2019-05" db="EMBL/GenBank/DDBJ databases">
        <title>Arcobacter cibarius and Arcobacter thereius providing challenges in identification an antibiotic susceptibility and Quinolone resistance.</title>
        <authorList>
            <person name="Busch A."/>
            <person name="Hanel I."/>
            <person name="Hotzel H."/>
            <person name="Tomaso H."/>
        </authorList>
    </citation>
    <scope>NUCLEOTIDE SEQUENCE [LARGE SCALE GENOMIC DNA]</scope>
    <source>
        <strain evidence="4 6">17CS1191_2</strain>
    </source>
</reference>
<dbReference type="RefSeq" id="WP_066176231.1">
    <property type="nucleotide sequence ID" value="NZ_LCUJ01000001.1"/>
</dbReference>
<evidence type="ECO:0000256" key="1">
    <source>
        <dbReference type="ARBA" id="ARBA00007613"/>
    </source>
</evidence>
<keyword evidence="2" id="KW-0175">Coiled coil</keyword>
<dbReference type="Proteomes" id="UP000093281">
    <property type="component" value="Unassembled WGS sequence"/>
</dbReference>
<reference evidence="5" key="2">
    <citation type="submission" date="2015-05" db="EMBL/GenBank/DDBJ databases">
        <authorList>
            <person name="Rovetto F."/>
            <person name="Cocolin L."/>
            <person name="Illeghems K."/>
            <person name="Van Nieuwerburgh F."/>
            <person name="Houf K."/>
        </authorList>
    </citation>
    <scope>NUCLEOTIDE SEQUENCE [LARGE SCALE GENOMIC DNA]</scope>
    <source>
        <strain evidence="5">DU22</strain>
    </source>
</reference>
<dbReference type="EMBL" id="LCUJ01000001">
    <property type="protein sequence ID" value="OCM00416.1"/>
    <property type="molecule type" value="Genomic_DNA"/>
</dbReference>
<evidence type="ECO:0000313" key="3">
    <source>
        <dbReference type="EMBL" id="OCM00416.1"/>
    </source>
</evidence>
<sequence length="398" mass="46701">MKKIVLALFIICNFIYALTIDEIVSKSLEQNYDIRSLENSIEIASKELSRVKKWQNPVLGFSLNNISLHKDDNAMKMNKEYGVSLSQTIPIGSKLSLEKDIAQKDEEIKKLELEDKKLELESKIYQYSYTILVLENKRELLNEYQKNLQRVKDQYLKMYESDKVTFNELLNSEISNYDVEVLQNELENQISNLYLNLELITYLNVDKIEDNIALKEIDDSLLKDFQTNHPKIEILRVESTKQNSYSKLEDAKKFSELTLSLEYMQDDEQNWANVMINFPLPIYNTENINKLKAKINSSEIKNKEQSQVHNLKLQNKILLNNIELSRKNLALLQEEIIPKKIKLQKVLEEFVAYSKLSFGDNLKNLNELISYELKANEELAKYFENYSELIYYSNKGIK</sequence>
<dbReference type="AlphaFoldDB" id="A0A1C0B9Z6"/>
<dbReference type="STRING" id="544718.AAX25_00659"/>
<accession>A0A1C0B9Z6</accession>
<dbReference type="SUPFAM" id="SSF56954">
    <property type="entry name" value="Outer membrane efflux proteins (OEP)"/>
    <property type="match status" value="1"/>
</dbReference>
<gene>
    <name evidence="3" type="ORF">AAX29_00420</name>
    <name evidence="4" type="ORF">FE246_04335</name>
</gene>
<dbReference type="EMBL" id="VBUF01000002">
    <property type="protein sequence ID" value="TLS72618.1"/>
    <property type="molecule type" value="Genomic_DNA"/>
</dbReference>
<dbReference type="GO" id="GO:0015562">
    <property type="term" value="F:efflux transmembrane transporter activity"/>
    <property type="evidence" value="ECO:0007669"/>
    <property type="project" value="InterPro"/>
</dbReference>
<proteinExistence type="inferred from homology"/>
<dbReference type="OrthoDB" id="5332769at2"/>
<feature type="coiled-coil region" evidence="2">
    <location>
        <begin position="288"/>
        <end position="335"/>
    </location>
</feature>
<dbReference type="Gene3D" id="1.20.1600.10">
    <property type="entry name" value="Outer membrane efflux proteins (OEP)"/>
    <property type="match status" value="1"/>
</dbReference>
<protein>
    <submittedName>
        <fullName evidence="3">Outer membrane efflux protein</fullName>
    </submittedName>
    <submittedName>
        <fullName evidence="4">TolC family protein</fullName>
    </submittedName>
</protein>